<dbReference type="Pfam" id="PF08240">
    <property type="entry name" value="ADH_N"/>
    <property type="match status" value="1"/>
</dbReference>
<evidence type="ECO:0000313" key="8">
    <source>
        <dbReference type="EMBL" id="RYN28008.1"/>
    </source>
</evidence>
<evidence type="ECO:0000256" key="2">
    <source>
        <dbReference type="ARBA" id="ARBA00011245"/>
    </source>
</evidence>
<comment type="similarity">
    <text evidence="1">Belongs to the zinc-containing alcohol dehydrogenase family.</text>
</comment>
<accession>A0A4Q4RAR4</accession>
<evidence type="ECO:0000259" key="6">
    <source>
        <dbReference type="SMART" id="SM00829"/>
    </source>
</evidence>
<dbReference type="InterPro" id="IPR036291">
    <property type="entry name" value="NAD(P)-bd_dom_sf"/>
</dbReference>
<dbReference type="InterPro" id="IPR011032">
    <property type="entry name" value="GroES-like_sf"/>
</dbReference>
<dbReference type="EMBL" id="PDXA01000084">
    <property type="protein sequence ID" value="RYN28008.1"/>
    <property type="molecule type" value="Genomic_DNA"/>
</dbReference>
<keyword evidence="5" id="KW-0560">Oxidoreductase</keyword>
<dbReference type="SUPFAM" id="SSF50129">
    <property type="entry name" value="GroES-like"/>
    <property type="match status" value="1"/>
</dbReference>
<dbReference type="InterPro" id="IPR047122">
    <property type="entry name" value="Trans-enoyl_RdTase-like"/>
</dbReference>
<dbReference type="GO" id="GO:0016651">
    <property type="term" value="F:oxidoreductase activity, acting on NAD(P)H"/>
    <property type="evidence" value="ECO:0007669"/>
    <property type="project" value="InterPro"/>
</dbReference>
<dbReference type="InterPro" id="IPR020843">
    <property type="entry name" value="ER"/>
</dbReference>
<dbReference type="Gene3D" id="3.90.180.10">
    <property type="entry name" value="Medium-chain alcohol dehydrogenases, catalytic domain"/>
    <property type="match status" value="1"/>
</dbReference>
<evidence type="ECO:0000256" key="1">
    <source>
        <dbReference type="ARBA" id="ARBA00008072"/>
    </source>
</evidence>
<keyword evidence="4" id="KW-0521">NADP</keyword>
<reference evidence="7 9" key="2">
    <citation type="journal article" date="2019" name="bioRxiv">
        <title>Genomics, evolutionary history and diagnostics of the Alternaria alternata species group including apple and Asian pear pathotypes.</title>
        <authorList>
            <person name="Armitage A.D."/>
            <person name="Cockerton H.M."/>
            <person name="Sreenivasaprasad S."/>
            <person name="Woodhall J.W."/>
            <person name="Lane C.R."/>
            <person name="Harrison R.J."/>
            <person name="Clarkson J.P."/>
        </authorList>
    </citation>
    <scope>NUCLEOTIDE SEQUENCE [LARGE SCALE GENOMIC DNA]</scope>
    <source>
        <strain evidence="9">FERA 1082</strain>
        <strain evidence="7">FERA 1164</strain>
    </source>
</reference>
<proteinExistence type="inferred from homology"/>
<sequence length="374" mass="39582">MHTTPPSSPMMLPTNGQTAVVQSKTQPTPPRLPLVVAHGRPLPPLPSPHHVRVRVLAVGLNPTDHKMVTHFFMQNNTTGCDFCGIIVEAGSESMLGPGLRVCGADFPYRPSNPYNGAFAEYAIADARHLLRIPDSVSDLQAAAIGAIGWGTAALAMSDPTALNLPGLPSKPDARNLPVLVYGGATATGIMACQMLKRSGYAPIAVCSPQSASFCISLGAVGTASYTSPTCVQDIKALANGQNIKHALDCITDPESTAVCLASLARIGARYACLEAVPDAWLTRRSVAVKVVMGFEGQNFDVDLDHPVYSRKANPVLHAVAAEWAAELQPLLDTGHIKTQSIQEIEGRFEGVIKALEMLQDGHVKGKKLVVTISS</sequence>
<dbReference type="OrthoDB" id="48317at2759"/>
<dbReference type="SMART" id="SM00829">
    <property type="entry name" value="PKS_ER"/>
    <property type="match status" value="1"/>
</dbReference>
<keyword evidence="3" id="KW-0547">Nucleotide-binding</keyword>
<comment type="caution">
    <text evidence="8">The sequence shown here is derived from an EMBL/GenBank/DDBJ whole genome shotgun (WGS) entry which is preliminary data.</text>
</comment>
<dbReference type="PANTHER" id="PTHR45348:SF1">
    <property type="entry name" value="TRANS-ENOYL REDUCTASE STHE"/>
    <property type="match status" value="1"/>
</dbReference>
<dbReference type="InterPro" id="IPR013154">
    <property type="entry name" value="ADH-like_N"/>
</dbReference>
<dbReference type="EMBL" id="PDXB01000058">
    <property type="protein sequence ID" value="RYN17549.1"/>
    <property type="molecule type" value="Genomic_DNA"/>
</dbReference>
<comment type="subunit">
    <text evidence="2">Monomer.</text>
</comment>
<dbReference type="SUPFAM" id="SSF51735">
    <property type="entry name" value="NAD(P)-binding Rossmann-fold domains"/>
    <property type="match status" value="1"/>
</dbReference>
<dbReference type="Gene3D" id="3.40.50.720">
    <property type="entry name" value="NAD(P)-binding Rossmann-like Domain"/>
    <property type="match status" value="1"/>
</dbReference>
<protein>
    <recommendedName>
        <fullName evidence="6">Enoyl reductase (ER) domain-containing protein</fullName>
    </recommendedName>
</protein>
<dbReference type="CDD" id="cd08249">
    <property type="entry name" value="enoyl_reductase_like"/>
    <property type="match status" value="1"/>
</dbReference>
<evidence type="ECO:0000256" key="3">
    <source>
        <dbReference type="ARBA" id="ARBA00022741"/>
    </source>
</evidence>
<organism evidence="8 9">
    <name type="scientific">Alternaria tenuissima</name>
    <dbReference type="NCBI Taxonomy" id="119927"/>
    <lineage>
        <taxon>Eukaryota</taxon>
        <taxon>Fungi</taxon>
        <taxon>Dikarya</taxon>
        <taxon>Ascomycota</taxon>
        <taxon>Pezizomycotina</taxon>
        <taxon>Dothideomycetes</taxon>
        <taxon>Pleosporomycetidae</taxon>
        <taxon>Pleosporales</taxon>
        <taxon>Pleosporineae</taxon>
        <taxon>Pleosporaceae</taxon>
        <taxon>Alternaria</taxon>
        <taxon>Alternaria sect. Alternaria</taxon>
        <taxon>Alternaria alternata complex</taxon>
    </lineage>
</organism>
<feature type="domain" description="Enoyl reductase (ER)" evidence="6">
    <location>
        <begin position="31"/>
        <end position="369"/>
    </location>
</feature>
<dbReference type="AlphaFoldDB" id="A0A4Q4RAR4"/>
<evidence type="ECO:0000313" key="9">
    <source>
        <dbReference type="Proteomes" id="UP000292402"/>
    </source>
</evidence>
<gene>
    <name evidence="8" type="ORF">AA0114_g12504</name>
    <name evidence="7" type="ORF">AA0115_g11767</name>
</gene>
<dbReference type="Proteomes" id="UP000292402">
    <property type="component" value="Unassembled WGS sequence"/>
</dbReference>
<evidence type="ECO:0000256" key="4">
    <source>
        <dbReference type="ARBA" id="ARBA00022857"/>
    </source>
</evidence>
<dbReference type="PANTHER" id="PTHR45348">
    <property type="entry name" value="HYPOTHETICAL OXIDOREDUCTASE (EUROFUNG)"/>
    <property type="match status" value="1"/>
</dbReference>
<evidence type="ECO:0000313" key="7">
    <source>
        <dbReference type="EMBL" id="RYN17549.1"/>
    </source>
</evidence>
<reference evidence="7" key="1">
    <citation type="submission" date="2017-10" db="EMBL/GenBank/DDBJ databases">
        <authorList>
            <person name="Armitage A.D."/>
            <person name="Barbara D.J."/>
            <person name="Woodhall J.W."/>
            <person name="Sreenivasaprasad S."/>
            <person name="Lane C.R."/>
            <person name="Clarkson J.P."/>
            <person name="Harrison R.J."/>
        </authorList>
    </citation>
    <scope>NUCLEOTIDE SEQUENCE</scope>
    <source>
        <strain evidence="7">FERA 1164</strain>
    </source>
</reference>
<dbReference type="GO" id="GO:0000166">
    <property type="term" value="F:nucleotide binding"/>
    <property type="evidence" value="ECO:0007669"/>
    <property type="project" value="UniProtKB-KW"/>
</dbReference>
<reference evidence="8" key="3">
    <citation type="journal article" date="2019" name="J. ISSAAS">
        <title>Genomics, evolutionary history and diagnostics of the Alternaria alternata species group including apple and Asian pear pathotypes.</title>
        <authorList>
            <person name="Armitage A.D."/>
            <person name="Cockerton H.M."/>
            <person name="Sreenivasaprasad S."/>
            <person name="Woodhall J."/>
            <person name="Lane C."/>
            <person name="Harrison R.J."/>
            <person name="Clarkson J.P."/>
        </authorList>
    </citation>
    <scope>NUCLEOTIDE SEQUENCE</scope>
    <source>
        <strain evidence="8">FERA 1082</strain>
    </source>
</reference>
<name>A0A4Q4RAR4_9PLEO</name>
<dbReference type="Proteomes" id="UP000292340">
    <property type="component" value="Unassembled WGS sequence"/>
</dbReference>
<evidence type="ECO:0000256" key="5">
    <source>
        <dbReference type="ARBA" id="ARBA00023002"/>
    </source>
</evidence>